<organism evidence="2 3">
    <name type="scientific">Amycolatopsis rubida</name>
    <dbReference type="NCBI Taxonomy" id="112413"/>
    <lineage>
        <taxon>Bacteria</taxon>
        <taxon>Bacillati</taxon>
        <taxon>Actinomycetota</taxon>
        <taxon>Actinomycetes</taxon>
        <taxon>Pseudonocardiales</taxon>
        <taxon>Pseudonocardiaceae</taxon>
        <taxon>Amycolatopsis</taxon>
    </lineage>
</organism>
<proteinExistence type="predicted"/>
<name>A0A1I5U444_9PSEU</name>
<gene>
    <name evidence="2" type="ORF">SAMN05421854_107388</name>
</gene>
<dbReference type="Gene3D" id="2.60.40.2880">
    <property type="entry name" value="MmpS1-5, C-terminal soluble domain"/>
    <property type="match status" value="1"/>
</dbReference>
<dbReference type="STRING" id="112413.SAMN05421854_107388"/>
<sequence>MGEGRLSGFPELGPVPAVVEYGAGMEFPAVARTVLAPVALLAALTACSGSPAPAPAASSSSAAPVEERVPDRQPHTLVLNATGSGSLKQITYTLDGATQETGPVKMPWRQSLTVPADGKPHQWTLEITYSGASGEVDMYSVVDGKESVHTASGGHGNVTGSASIGGSLEG</sequence>
<accession>A0A1I5U444</accession>
<dbReference type="Proteomes" id="UP000199137">
    <property type="component" value="Unassembled WGS sequence"/>
</dbReference>
<feature type="region of interest" description="Disordered" evidence="1">
    <location>
        <begin position="51"/>
        <end position="80"/>
    </location>
</feature>
<feature type="compositionally biased region" description="Low complexity" evidence="1">
    <location>
        <begin position="51"/>
        <end position="64"/>
    </location>
</feature>
<feature type="compositionally biased region" description="Basic and acidic residues" evidence="1">
    <location>
        <begin position="65"/>
        <end position="74"/>
    </location>
</feature>
<dbReference type="InterPro" id="IPR038468">
    <property type="entry name" value="MmpS_C"/>
</dbReference>
<evidence type="ECO:0000313" key="2">
    <source>
        <dbReference type="EMBL" id="SFP90039.1"/>
    </source>
</evidence>
<protein>
    <submittedName>
        <fullName evidence="2">Uncharacterized protein</fullName>
    </submittedName>
</protein>
<feature type="region of interest" description="Disordered" evidence="1">
    <location>
        <begin position="148"/>
        <end position="170"/>
    </location>
</feature>
<evidence type="ECO:0000313" key="3">
    <source>
        <dbReference type="Proteomes" id="UP000199137"/>
    </source>
</evidence>
<dbReference type="EMBL" id="FOWC01000007">
    <property type="protein sequence ID" value="SFP90039.1"/>
    <property type="molecule type" value="Genomic_DNA"/>
</dbReference>
<reference evidence="2 3" key="1">
    <citation type="submission" date="2016-10" db="EMBL/GenBank/DDBJ databases">
        <authorList>
            <person name="de Groot N.N."/>
        </authorList>
    </citation>
    <scope>NUCLEOTIDE SEQUENCE [LARGE SCALE GENOMIC DNA]</scope>
    <source>
        <strain evidence="2 3">DSM 44637</strain>
    </source>
</reference>
<evidence type="ECO:0000256" key="1">
    <source>
        <dbReference type="SAM" id="MobiDB-lite"/>
    </source>
</evidence>
<dbReference type="AlphaFoldDB" id="A0A1I5U444"/>